<feature type="compositionally biased region" description="Low complexity" evidence="1">
    <location>
        <begin position="102"/>
        <end position="116"/>
    </location>
</feature>
<accession>A0A7S3DAR4</accession>
<evidence type="ECO:0000256" key="1">
    <source>
        <dbReference type="SAM" id="MobiDB-lite"/>
    </source>
</evidence>
<organism evidence="2">
    <name type="scientific">Palpitomonas bilix</name>
    <dbReference type="NCBI Taxonomy" id="652834"/>
    <lineage>
        <taxon>Eukaryota</taxon>
        <taxon>Eukaryota incertae sedis</taxon>
    </lineage>
</organism>
<name>A0A7S3DAR4_9EUKA</name>
<dbReference type="AlphaFoldDB" id="A0A7S3DAR4"/>
<feature type="compositionally biased region" description="Basic and acidic residues" evidence="1">
    <location>
        <begin position="72"/>
        <end position="90"/>
    </location>
</feature>
<gene>
    <name evidence="2" type="ORF">PBIL07802_LOCUS14221</name>
</gene>
<reference evidence="2" key="1">
    <citation type="submission" date="2021-01" db="EMBL/GenBank/DDBJ databases">
        <authorList>
            <person name="Corre E."/>
            <person name="Pelletier E."/>
            <person name="Niang G."/>
            <person name="Scheremetjew M."/>
            <person name="Finn R."/>
            <person name="Kale V."/>
            <person name="Holt S."/>
            <person name="Cochrane G."/>
            <person name="Meng A."/>
            <person name="Brown T."/>
            <person name="Cohen L."/>
        </authorList>
    </citation>
    <scope>NUCLEOTIDE SEQUENCE</scope>
    <source>
        <strain evidence="2">NIES-2562</strain>
    </source>
</reference>
<protein>
    <submittedName>
        <fullName evidence="2">Uncharacterized protein</fullName>
    </submittedName>
</protein>
<proteinExistence type="predicted"/>
<feature type="region of interest" description="Disordered" evidence="1">
    <location>
        <begin position="68"/>
        <end position="116"/>
    </location>
</feature>
<sequence length="116" mass="12329">MALANARANNAPFFKKALFARESITANCPSFCSNNTAQCCPESVVIPSPSDNGNAYSSLFSFIGVPKSRASARKDEKSPLTEESNKEREGGQTASLPAHCPSSFSSSSCTSLEDRD</sequence>
<dbReference type="EMBL" id="HBIB01021854">
    <property type="protein sequence ID" value="CAE0251995.1"/>
    <property type="molecule type" value="Transcribed_RNA"/>
</dbReference>
<evidence type="ECO:0000313" key="2">
    <source>
        <dbReference type="EMBL" id="CAE0251995.1"/>
    </source>
</evidence>